<keyword evidence="3" id="KW-0227">DNA damage</keyword>
<dbReference type="EMBL" id="HACM01010491">
    <property type="protein sequence ID" value="CRZ10933.1"/>
    <property type="molecule type" value="Transcribed_RNA"/>
</dbReference>
<dbReference type="InterPro" id="IPR036420">
    <property type="entry name" value="BRCT_dom_sf"/>
</dbReference>
<dbReference type="InterPro" id="IPR001357">
    <property type="entry name" value="BRCT_dom"/>
</dbReference>
<evidence type="ECO:0000256" key="6">
    <source>
        <dbReference type="SAM" id="MobiDB-lite"/>
    </source>
</evidence>
<evidence type="ECO:0000313" key="8">
    <source>
        <dbReference type="EMBL" id="CRZ10933.1"/>
    </source>
</evidence>
<name>A0A0H5RA23_9EUKA</name>
<feature type="region of interest" description="Disordered" evidence="6">
    <location>
        <begin position="106"/>
        <end position="137"/>
    </location>
</feature>
<dbReference type="Pfam" id="PF00533">
    <property type="entry name" value="BRCT"/>
    <property type="match status" value="1"/>
</dbReference>
<evidence type="ECO:0000256" key="3">
    <source>
        <dbReference type="ARBA" id="ARBA00022763"/>
    </source>
</evidence>
<dbReference type="PROSITE" id="PS50172">
    <property type="entry name" value="BRCT"/>
    <property type="match status" value="2"/>
</dbReference>
<feature type="domain" description="BRCT" evidence="7">
    <location>
        <begin position="307"/>
        <end position="401"/>
    </location>
</feature>
<dbReference type="GO" id="GO:0004842">
    <property type="term" value="F:ubiquitin-protein transferase activity"/>
    <property type="evidence" value="ECO:0007669"/>
    <property type="project" value="TreeGrafter"/>
</dbReference>
<feature type="compositionally biased region" description="Acidic residues" evidence="6">
    <location>
        <begin position="108"/>
        <end position="118"/>
    </location>
</feature>
<keyword evidence="4" id="KW-0234">DNA repair</keyword>
<dbReference type="PANTHER" id="PTHR13763">
    <property type="entry name" value="BREAST CANCER TYPE 1 SUSCEPTIBILITY PROTEIN BRCA1"/>
    <property type="match status" value="1"/>
</dbReference>
<evidence type="ECO:0000256" key="4">
    <source>
        <dbReference type="ARBA" id="ARBA00023204"/>
    </source>
</evidence>
<dbReference type="GO" id="GO:0045944">
    <property type="term" value="P:positive regulation of transcription by RNA polymerase II"/>
    <property type="evidence" value="ECO:0007669"/>
    <property type="project" value="TreeGrafter"/>
</dbReference>
<keyword evidence="2" id="KW-0677">Repeat</keyword>
<dbReference type="AlphaFoldDB" id="A0A0H5RA23"/>
<evidence type="ECO:0000256" key="2">
    <source>
        <dbReference type="ARBA" id="ARBA00022737"/>
    </source>
</evidence>
<dbReference type="SMART" id="SM00292">
    <property type="entry name" value="BRCT"/>
    <property type="match status" value="1"/>
</dbReference>
<proteinExistence type="predicted"/>
<comment type="subcellular location">
    <subcellularLocation>
        <location evidence="1">Nucleus</location>
    </subcellularLocation>
</comment>
<dbReference type="SUPFAM" id="SSF57850">
    <property type="entry name" value="RING/U-box"/>
    <property type="match status" value="1"/>
</dbReference>
<dbReference type="SUPFAM" id="SSF52113">
    <property type="entry name" value="BRCT domain"/>
    <property type="match status" value="2"/>
</dbReference>
<dbReference type="PANTHER" id="PTHR13763:SF0">
    <property type="entry name" value="BREAST CANCER TYPE 1 SUSCEPTIBILITY PROTEIN"/>
    <property type="match status" value="1"/>
</dbReference>
<evidence type="ECO:0000256" key="1">
    <source>
        <dbReference type="ARBA" id="ARBA00004123"/>
    </source>
</evidence>
<dbReference type="Gene3D" id="3.30.40.10">
    <property type="entry name" value="Zinc/RING finger domain, C3HC4 (zinc finger)"/>
    <property type="match status" value="1"/>
</dbReference>
<evidence type="ECO:0000256" key="5">
    <source>
        <dbReference type="ARBA" id="ARBA00023242"/>
    </source>
</evidence>
<keyword evidence="5" id="KW-0539">Nucleus</keyword>
<sequence>MMMMDMDRTGSLLSDLRIKLSCARCCQLPSESYSSAVCDHSFCSSCKDVILSSTRSECSQCNVPIWRDNLRLNLPLGNIVKEVRSLLNMVSVIEPDGVGKANITDCPSDGEETVDEDHPEQFPEDMQSPPLNASPSHSLNSLDIPLSFAGDSVDILNIRHQRIDASFNVLNLTESLTAVPLSGSVSSPVPISQELVPSQPGIVRFVLSGIDALQGKKIVDMCLSLGAAIALSDSEATHLIVSVDSNCRAKRTLKYVHALLRGAWIVTMEWVERSFHNDRWLNEAAFEVAGDSSSLDAYRIPERSRTSSQRIFAGLIFILDAGSNLPNLTQAINFAGGSILAMPTTAIPKCTQNVYLICQHDLPLQRAGYLYRTLQIAPISLAWIFDSCSRLQVLPITKYRLDVVQ</sequence>
<dbReference type="InterPro" id="IPR031099">
    <property type="entry name" value="BRCA1-associated"/>
</dbReference>
<accession>A0A0H5RA23</accession>
<dbReference type="InterPro" id="IPR013083">
    <property type="entry name" value="Znf_RING/FYVE/PHD"/>
</dbReference>
<feature type="domain" description="BRCT" evidence="7">
    <location>
        <begin position="201"/>
        <end position="288"/>
    </location>
</feature>
<dbReference type="Gene3D" id="3.40.50.10190">
    <property type="entry name" value="BRCT domain"/>
    <property type="match status" value="2"/>
</dbReference>
<dbReference type="GO" id="GO:0000724">
    <property type="term" value="P:double-strand break repair via homologous recombination"/>
    <property type="evidence" value="ECO:0007669"/>
    <property type="project" value="TreeGrafter"/>
</dbReference>
<reference evidence="8" key="1">
    <citation type="submission" date="2015-04" db="EMBL/GenBank/DDBJ databases">
        <title>The genome sequence of the plant pathogenic Rhizarian Plasmodiophora brassicae reveals insights in its biotrophic life cycle and the origin of chitin synthesis.</title>
        <authorList>
            <person name="Schwelm A."/>
            <person name="Fogelqvist J."/>
            <person name="Knaust A."/>
            <person name="Julke S."/>
            <person name="Lilja T."/>
            <person name="Dhandapani V."/>
            <person name="Bonilla-Rosso G."/>
            <person name="Karlsson M."/>
            <person name="Shevchenko A."/>
            <person name="Choi S.R."/>
            <person name="Kim H.G."/>
            <person name="Park J.Y."/>
            <person name="Lim Y.P."/>
            <person name="Ludwig-Muller J."/>
            <person name="Dixelius C."/>
        </authorList>
    </citation>
    <scope>NUCLEOTIDE SEQUENCE</scope>
    <source>
        <tissue evidence="8">Potato root galls</tissue>
    </source>
</reference>
<dbReference type="GO" id="GO:0005634">
    <property type="term" value="C:nucleus"/>
    <property type="evidence" value="ECO:0007669"/>
    <property type="project" value="UniProtKB-SubCell"/>
</dbReference>
<evidence type="ECO:0000259" key="7">
    <source>
        <dbReference type="PROSITE" id="PS50172"/>
    </source>
</evidence>
<organism evidence="8">
    <name type="scientific">Spongospora subterranea</name>
    <dbReference type="NCBI Taxonomy" id="70186"/>
    <lineage>
        <taxon>Eukaryota</taxon>
        <taxon>Sar</taxon>
        <taxon>Rhizaria</taxon>
        <taxon>Endomyxa</taxon>
        <taxon>Phytomyxea</taxon>
        <taxon>Plasmodiophorida</taxon>
        <taxon>Plasmodiophoridae</taxon>
        <taxon>Spongospora</taxon>
    </lineage>
</organism>
<protein>
    <recommendedName>
        <fullName evidence="7">BRCT domain-containing protein</fullName>
    </recommendedName>
</protein>